<feature type="region of interest" description="Disordered" evidence="1">
    <location>
        <begin position="599"/>
        <end position="645"/>
    </location>
</feature>
<dbReference type="EMBL" id="CAXAMN010006703">
    <property type="protein sequence ID" value="CAK9018877.1"/>
    <property type="molecule type" value="Genomic_DNA"/>
</dbReference>
<gene>
    <name evidence="2" type="ORF">CCMP2556_LOCUS13450</name>
</gene>
<sequence length="1242" mass="137888">MAAGSESGSKLPPKGLLINHTPAQLKDRGIDVSDSSYSAEDLFGTLAGSAFLDAVYEAFGCGEYDVNWFTSGERTVVRSPLSRPIQHATAEVYKHRILREGLSQLASGDAVFKFQNAKRVPPYEEAELAFWITVKRDEFKLWCNGTVDFLDTRFNSFATVGVMHEITLLIVGSMKRFYDKKEIGLVLLQESPAEKVQAKILTGLESLGLAGQSSQAAPGKKGIKQAFQGYSKKEKDSYTKRITSCDGDYRMKTSLDEVLSALGFVAAEVKAESEAAWAAKQLGSQQTKEKQRQQEVTLRSTIGFCVSLFIEFAFEKQVNVNGTQFRSYAGLRSELQGVVKSAHARWVEATAEKGNFSTGDSPSGAPTDALSLARALAEEYANRPVTSICWDDEEERSVKRIGHVMATQYSSVAAPLKTFVKDVLRKPILLHDFPRSALAKLSQQQRSSSSHMEMVDMLGMVKDELQTSLPFCWVALAVEVSNVYAAKNHFVEGTQEVFMDADTLAKFVILRVRYLFALLGECFNSVPDFHLAESTPAMKKFFDTLASLGGKDTDPKLVIIGTGDSLLNATDWVSTWATLLTSHTTIDGLVADIQKKFGLPNLSAPPPPKPTEGGKAEKAETSETSEKTEDKETGEQVEKNDTDTQKKEWTLSTINSFTGSGQEVLGDSDDASLLKLDTVSTVFLRRFEVELESLLWKLWRAVPSKVLDESLLIDPSAPAKDMFHVKYPLPHKNLSLPFMGQVTAASDGKASSVFLTSVFGVHFFVQPVSSVCTPAWAVKTVSRHDQAFFELTTEKYVVACVVEDDFPNQQKRSSDTIPFGLFVMDDNKDLKASQRKIDFDLTLTCLTPVKDLDAKLSEDRYSSWPMLRPYVRLNPFQELELKKAKAEKSARATMAKKLAKDTKAKAGVGVKGKKRSRAIRANQPDDVEMPEIELPENPNEQIQVLEAAIAQEKELEKLVQSCTAELQLPQKLQITRLQEVDKSRSARAKGMELALKNAQAVQAGGSGHASKESDTQADFGLKAAIKHCEDPTAQRRKKAKKTGQANDVLKLGKCWYLGRLRCFYFECGQRTITVVSDTNLVPVLAMYGLKKAASRRPPYLSALIHELYVHRNGSHFIRVLYNGRVQEVCHGYYPLCPLKEWEDLVEDFTPSRKSCPVLHEAYDFKVPRNRSFSRSSMPFGVDVRHLPEAVKEVSDNPLSKVLPMMLVLLCCLCLGSACGRRRRPLPTRSFDHEEGLREALMT</sequence>
<feature type="compositionally biased region" description="Basic and acidic residues" evidence="1">
    <location>
        <begin position="612"/>
        <end position="645"/>
    </location>
</feature>
<keyword evidence="3" id="KW-1185">Reference proteome</keyword>
<proteinExistence type="predicted"/>
<name>A0ABP0JXX5_9DINO</name>
<evidence type="ECO:0000313" key="2">
    <source>
        <dbReference type="EMBL" id="CAK9018877.1"/>
    </source>
</evidence>
<dbReference type="InterPro" id="IPR029033">
    <property type="entry name" value="His_PPase_superfam"/>
</dbReference>
<dbReference type="Proteomes" id="UP001642484">
    <property type="component" value="Unassembled WGS sequence"/>
</dbReference>
<reference evidence="2 3" key="1">
    <citation type="submission" date="2024-02" db="EMBL/GenBank/DDBJ databases">
        <authorList>
            <person name="Chen Y."/>
            <person name="Shah S."/>
            <person name="Dougan E. K."/>
            <person name="Thang M."/>
            <person name="Chan C."/>
        </authorList>
    </citation>
    <scope>NUCLEOTIDE SEQUENCE [LARGE SCALE GENOMIC DNA]</scope>
</reference>
<protein>
    <submittedName>
        <fullName evidence="2">Uncharacterized protein</fullName>
    </submittedName>
</protein>
<evidence type="ECO:0000256" key="1">
    <source>
        <dbReference type="SAM" id="MobiDB-lite"/>
    </source>
</evidence>
<organism evidence="2 3">
    <name type="scientific">Durusdinium trenchii</name>
    <dbReference type="NCBI Taxonomy" id="1381693"/>
    <lineage>
        <taxon>Eukaryota</taxon>
        <taxon>Sar</taxon>
        <taxon>Alveolata</taxon>
        <taxon>Dinophyceae</taxon>
        <taxon>Suessiales</taxon>
        <taxon>Symbiodiniaceae</taxon>
        <taxon>Durusdinium</taxon>
    </lineage>
</organism>
<dbReference type="Gene3D" id="3.40.50.1240">
    <property type="entry name" value="Phosphoglycerate mutase-like"/>
    <property type="match status" value="1"/>
</dbReference>
<comment type="caution">
    <text evidence="2">The sequence shown here is derived from an EMBL/GenBank/DDBJ whole genome shotgun (WGS) entry which is preliminary data.</text>
</comment>
<evidence type="ECO:0000313" key="3">
    <source>
        <dbReference type="Proteomes" id="UP001642484"/>
    </source>
</evidence>
<accession>A0ABP0JXX5</accession>
<dbReference type="SUPFAM" id="SSF53254">
    <property type="entry name" value="Phosphoglycerate mutase-like"/>
    <property type="match status" value="1"/>
</dbReference>